<keyword evidence="3" id="KW-1185">Reference proteome</keyword>
<feature type="region of interest" description="Disordered" evidence="1">
    <location>
        <begin position="1"/>
        <end position="62"/>
    </location>
</feature>
<accession>A0A1H8WCI7</accession>
<dbReference type="EMBL" id="FOCX01000055">
    <property type="protein sequence ID" value="SEP25382.1"/>
    <property type="molecule type" value="Genomic_DNA"/>
</dbReference>
<sequence length="212" mass="23485">MAGSNQIHSTDARSRTDTAQDTETERDITDPVEAARQALSLGDTEDRSTAESGFGSGTNGAAEHTGAVEAATDPKTPVPRTVDRLDPVHIPCSWSRHRAMQYMTAALLEISEHPRVIGEYFAPLSSTCQVYHLNDRYYVDGVPDEPGVQYIERSFLDNGEHNHYLDFEAARNHYAYYICTGARLDHERDGVGNAPAQDTIFIDHEDNLSSLM</sequence>
<name>A0A1H8WCI7_9EURY</name>
<evidence type="ECO:0000313" key="2">
    <source>
        <dbReference type="EMBL" id="SEP25382.1"/>
    </source>
</evidence>
<evidence type="ECO:0000256" key="1">
    <source>
        <dbReference type="SAM" id="MobiDB-lite"/>
    </source>
</evidence>
<protein>
    <submittedName>
        <fullName evidence="2">Uncharacterized protein</fullName>
    </submittedName>
</protein>
<reference evidence="3" key="1">
    <citation type="submission" date="2016-10" db="EMBL/GenBank/DDBJ databases">
        <authorList>
            <person name="Varghese N."/>
            <person name="Submissions S."/>
        </authorList>
    </citation>
    <scope>NUCLEOTIDE SEQUENCE [LARGE SCALE GENOMIC DNA]</scope>
    <source>
        <strain evidence="3">IBRC-M 10043</strain>
    </source>
</reference>
<gene>
    <name evidence="2" type="ORF">SAMN05216388_10557</name>
</gene>
<dbReference type="Proteomes" id="UP000198775">
    <property type="component" value="Unassembled WGS sequence"/>
</dbReference>
<feature type="compositionally biased region" description="Basic and acidic residues" evidence="1">
    <location>
        <begin position="10"/>
        <end position="29"/>
    </location>
</feature>
<evidence type="ECO:0000313" key="3">
    <source>
        <dbReference type="Proteomes" id="UP000198775"/>
    </source>
</evidence>
<dbReference type="AlphaFoldDB" id="A0A1H8WCI7"/>
<dbReference type="RefSeq" id="WP_092664714.1">
    <property type="nucleotide sequence ID" value="NZ_FOCX01000055.1"/>
</dbReference>
<organism evidence="2 3">
    <name type="scientific">Halorientalis persicus</name>
    <dbReference type="NCBI Taxonomy" id="1367881"/>
    <lineage>
        <taxon>Archaea</taxon>
        <taxon>Methanobacteriati</taxon>
        <taxon>Methanobacteriota</taxon>
        <taxon>Stenosarchaea group</taxon>
        <taxon>Halobacteria</taxon>
        <taxon>Halobacteriales</taxon>
        <taxon>Haloarculaceae</taxon>
        <taxon>Halorientalis</taxon>
    </lineage>
</organism>
<proteinExistence type="predicted"/>